<evidence type="ECO:0000256" key="1">
    <source>
        <dbReference type="SAM" id="Coils"/>
    </source>
</evidence>
<keyword evidence="3" id="KW-1185">Reference proteome</keyword>
<accession>A0A1H0AU80</accession>
<proteinExistence type="predicted"/>
<dbReference type="OrthoDB" id="9993297at2"/>
<sequence>MAFWGFKYGGLVFWAILLDLAGDCMDFAVACDRHKEACKHTIMQKKERSSKVQKLEQRSRELEAEIEVLKQQLAELMQKNNQ</sequence>
<dbReference type="RefSeq" id="WP_092075155.1">
    <property type="nucleotide sequence ID" value="NZ_FNHB01000023.1"/>
</dbReference>
<reference evidence="2 3" key="1">
    <citation type="submission" date="2016-10" db="EMBL/GenBank/DDBJ databases">
        <authorList>
            <person name="de Groot N.N."/>
        </authorList>
    </citation>
    <scope>NUCLEOTIDE SEQUENCE [LARGE SCALE GENOMIC DNA]</scope>
    <source>
        <strain evidence="2 3">DSM 1736</strain>
    </source>
</reference>
<name>A0A1H0AU80_9FIRM</name>
<dbReference type="STRING" id="146817.SAMN04488502_1235"/>
<feature type="coiled-coil region" evidence="1">
    <location>
        <begin position="45"/>
        <end position="82"/>
    </location>
</feature>
<evidence type="ECO:0000313" key="3">
    <source>
        <dbReference type="Proteomes" id="UP000214880"/>
    </source>
</evidence>
<dbReference type="Proteomes" id="UP000214880">
    <property type="component" value="Unassembled WGS sequence"/>
</dbReference>
<protein>
    <submittedName>
        <fullName evidence="2">Uncharacterized protein</fullName>
    </submittedName>
</protein>
<organism evidence="2 3">
    <name type="scientific">Dendrosporobacter quercicolus</name>
    <dbReference type="NCBI Taxonomy" id="146817"/>
    <lineage>
        <taxon>Bacteria</taxon>
        <taxon>Bacillati</taxon>
        <taxon>Bacillota</taxon>
        <taxon>Negativicutes</taxon>
        <taxon>Selenomonadales</taxon>
        <taxon>Sporomusaceae</taxon>
        <taxon>Dendrosporobacter</taxon>
    </lineage>
</organism>
<keyword evidence="1" id="KW-0175">Coiled coil</keyword>
<gene>
    <name evidence="2" type="ORF">SAMN04488502_1235</name>
</gene>
<evidence type="ECO:0000313" key="2">
    <source>
        <dbReference type="EMBL" id="SDN36895.1"/>
    </source>
</evidence>
<dbReference type="AlphaFoldDB" id="A0A1H0AU80"/>
<dbReference type="EMBL" id="FNHB01000023">
    <property type="protein sequence ID" value="SDN36895.1"/>
    <property type="molecule type" value="Genomic_DNA"/>
</dbReference>